<dbReference type="SUPFAM" id="SSF53738">
    <property type="entry name" value="Phosphoglucomutase, first 3 domains"/>
    <property type="match status" value="3"/>
</dbReference>
<feature type="modified residue" description="Phosphoserine" evidence="6">
    <location>
        <position position="104"/>
    </location>
</feature>
<evidence type="ECO:0000313" key="13">
    <source>
        <dbReference type="EMBL" id="GAA3691295.1"/>
    </source>
</evidence>
<accession>A0ABP7CNQ1</accession>
<dbReference type="InterPro" id="IPR005843">
    <property type="entry name" value="A-D-PHexomutase_C"/>
</dbReference>
<feature type="binding site" evidence="6">
    <location>
        <position position="245"/>
    </location>
    <ligand>
        <name>Mg(2+)</name>
        <dbReference type="ChEBI" id="CHEBI:18420"/>
    </ligand>
</feature>
<evidence type="ECO:0000256" key="4">
    <source>
        <dbReference type="ARBA" id="ARBA00022842"/>
    </source>
</evidence>
<dbReference type="InterPro" id="IPR016066">
    <property type="entry name" value="A-D-PHexomutase_CS"/>
</dbReference>
<dbReference type="InterPro" id="IPR005841">
    <property type="entry name" value="Alpha-D-phosphohexomutase_SF"/>
</dbReference>
<comment type="catalytic activity">
    <reaction evidence="6 8">
        <text>alpha-D-glucosamine 1-phosphate = D-glucosamine 6-phosphate</text>
        <dbReference type="Rhea" id="RHEA:23424"/>
        <dbReference type="ChEBI" id="CHEBI:58516"/>
        <dbReference type="ChEBI" id="CHEBI:58725"/>
        <dbReference type="EC" id="5.4.2.10"/>
    </reaction>
</comment>
<dbReference type="CDD" id="cd05802">
    <property type="entry name" value="GlmM"/>
    <property type="match status" value="1"/>
</dbReference>
<keyword evidence="2 6" id="KW-0597">Phosphoprotein</keyword>
<protein>
    <recommendedName>
        <fullName evidence="6 8">Phosphoglucosamine mutase</fullName>
        <ecNumber evidence="6 8">5.4.2.10</ecNumber>
    </recommendedName>
</protein>
<dbReference type="PRINTS" id="PR00509">
    <property type="entry name" value="PGMPMM"/>
</dbReference>
<dbReference type="Pfam" id="PF02879">
    <property type="entry name" value="PGM_PMM_II"/>
    <property type="match status" value="1"/>
</dbReference>
<dbReference type="EC" id="5.4.2.10" evidence="6 8"/>
<feature type="domain" description="Alpha-D-phosphohexomutase alpha/beta/alpha" evidence="12">
    <location>
        <begin position="260"/>
        <end position="368"/>
    </location>
</feature>
<feature type="binding site" evidence="6">
    <location>
        <position position="247"/>
    </location>
    <ligand>
        <name>Mg(2+)</name>
        <dbReference type="ChEBI" id="CHEBI:18420"/>
    </ligand>
</feature>
<evidence type="ECO:0000259" key="10">
    <source>
        <dbReference type="Pfam" id="PF02878"/>
    </source>
</evidence>
<sequence>MGRLFGTDGVRGVANEALTPELALDLALAAARVLSEAGEFSGHRPFAVVGRDPRASGEFLEAAVVAGLASAGVDVVRLGVLPTPGVAFLTASTGADFGVMLSASHNPMPDNGIKFFARGGTKLDDALEDAIEGRLGERWSRPTGAAVGRVREDLALTESYIAHLVGSLEHPVSLEGITVVVDCANGAAYQTGPAAFESQGATVIRIHAEPDGTNINEDAGSTHMDALRSAVIEHHADLGIALDGDADRCLAVDATGRTVDGDQVLAVLAGALKESGQLAQDTVVATVMSNLGFLRAMEAEGIAVEQTKVGDRYVLESMHARGYSLGGEQSGHVVLLKWATTGDGVLTGLHLMSRMASTGRSLADLASVMVRLPQVLVNVPGVDKARADTDPVLAAAVESASNELGRTGRVLLRPSGTESLVRVMVEAETLDRADEVARHLADVVRERLAL</sequence>
<dbReference type="PANTHER" id="PTHR42946">
    <property type="entry name" value="PHOSPHOHEXOSE MUTASE"/>
    <property type="match status" value="1"/>
</dbReference>
<dbReference type="Pfam" id="PF00408">
    <property type="entry name" value="PGM_PMM_IV"/>
    <property type="match status" value="1"/>
</dbReference>
<proteinExistence type="inferred from homology"/>
<feature type="binding site" evidence="6">
    <location>
        <position position="243"/>
    </location>
    <ligand>
        <name>Mg(2+)</name>
        <dbReference type="ChEBI" id="CHEBI:18420"/>
    </ligand>
</feature>
<reference evidence="14" key="1">
    <citation type="journal article" date="2019" name="Int. J. Syst. Evol. Microbiol.">
        <title>The Global Catalogue of Microorganisms (GCM) 10K type strain sequencing project: providing services to taxonomists for standard genome sequencing and annotation.</title>
        <authorList>
            <consortium name="The Broad Institute Genomics Platform"/>
            <consortium name="The Broad Institute Genome Sequencing Center for Infectious Disease"/>
            <person name="Wu L."/>
            <person name="Ma J."/>
        </authorList>
    </citation>
    <scope>NUCLEOTIDE SEQUENCE [LARGE SCALE GENOMIC DNA]</scope>
    <source>
        <strain evidence="14">JCM 16548</strain>
    </source>
</reference>
<feature type="domain" description="Alpha-D-phosphohexomutase alpha/beta/alpha" evidence="11">
    <location>
        <begin position="159"/>
        <end position="256"/>
    </location>
</feature>
<evidence type="ECO:0000259" key="11">
    <source>
        <dbReference type="Pfam" id="PF02879"/>
    </source>
</evidence>
<keyword evidence="3 6" id="KW-0479">Metal-binding</keyword>
<evidence type="ECO:0000313" key="14">
    <source>
        <dbReference type="Proteomes" id="UP001500051"/>
    </source>
</evidence>
<organism evidence="13 14">
    <name type="scientific">Microlunatus aurantiacus</name>
    <dbReference type="NCBI Taxonomy" id="446786"/>
    <lineage>
        <taxon>Bacteria</taxon>
        <taxon>Bacillati</taxon>
        <taxon>Actinomycetota</taxon>
        <taxon>Actinomycetes</taxon>
        <taxon>Propionibacteriales</taxon>
        <taxon>Propionibacteriaceae</taxon>
        <taxon>Microlunatus</taxon>
    </lineage>
</organism>
<dbReference type="InterPro" id="IPR050060">
    <property type="entry name" value="Phosphoglucosamine_mutase"/>
</dbReference>
<feature type="binding site" description="via phosphate group" evidence="6">
    <location>
        <position position="104"/>
    </location>
    <ligand>
        <name>Mg(2+)</name>
        <dbReference type="ChEBI" id="CHEBI:18420"/>
    </ligand>
</feature>
<feature type="domain" description="Alpha-D-phosphohexomutase alpha/beta/alpha" evidence="10">
    <location>
        <begin position="3"/>
        <end position="135"/>
    </location>
</feature>
<feature type="active site" description="Phosphoserine intermediate" evidence="6">
    <location>
        <position position="104"/>
    </location>
</feature>
<dbReference type="Proteomes" id="UP001500051">
    <property type="component" value="Unassembled WGS sequence"/>
</dbReference>
<dbReference type="RefSeq" id="WP_344810494.1">
    <property type="nucleotide sequence ID" value="NZ_BAAAYX010000002.1"/>
</dbReference>
<dbReference type="NCBIfam" id="TIGR01455">
    <property type="entry name" value="glmM"/>
    <property type="match status" value="1"/>
</dbReference>
<comment type="caution">
    <text evidence="13">The sequence shown here is derived from an EMBL/GenBank/DDBJ whole genome shotgun (WGS) entry which is preliminary data.</text>
</comment>
<evidence type="ECO:0000259" key="9">
    <source>
        <dbReference type="Pfam" id="PF00408"/>
    </source>
</evidence>
<comment type="PTM">
    <text evidence="6">Activated by phosphorylation.</text>
</comment>
<name>A0ABP7CNQ1_9ACTN</name>
<dbReference type="InterPro" id="IPR005844">
    <property type="entry name" value="A-D-PHexomutase_a/b/a-I"/>
</dbReference>
<dbReference type="PANTHER" id="PTHR42946:SF1">
    <property type="entry name" value="PHOSPHOGLUCOMUTASE (ALPHA-D-GLUCOSE-1,6-BISPHOSPHATE-DEPENDENT)"/>
    <property type="match status" value="1"/>
</dbReference>
<feature type="domain" description="Alpha-D-phosphohexomutase C-terminal" evidence="9">
    <location>
        <begin position="376"/>
        <end position="442"/>
    </location>
</feature>
<dbReference type="Pfam" id="PF02878">
    <property type="entry name" value="PGM_PMM_I"/>
    <property type="match status" value="1"/>
</dbReference>
<comment type="cofactor">
    <cofactor evidence="6">
        <name>Mg(2+)</name>
        <dbReference type="ChEBI" id="CHEBI:18420"/>
    </cofactor>
    <text evidence="6">Binds 1 Mg(2+) ion per subunit.</text>
</comment>
<dbReference type="InterPro" id="IPR005846">
    <property type="entry name" value="A-D-PHexomutase_a/b/a-III"/>
</dbReference>
<keyword evidence="14" id="KW-1185">Reference proteome</keyword>
<dbReference type="SUPFAM" id="SSF55957">
    <property type="entry name" value="Phosphoglucomutase, C-terminal domain"/>
    <property type="match status" value="1"/>
</dbReference>
<comment type="function">
    <text evidence="6 8">Catalyzes the conversion of glucosamine-6-phosphate to glucosamine-1-phosphate.</text>
</comment>
<dbReference type="InterPro" id="IPR036900">
    <property type="entry name" value="A-D-PHexomutase_C_sf"/>
</dbReference>
<evidence type="ECO:0000256" key="5">
    <source>
        <dbReference type="ARBA" id="ARBA00023235"/>
    </source>
</evidence>
<dbReference type="Gene3D" id="3.30.310.50">
    <property type="entry name" value="Alpha-D-phosphohexomutase, C-terminal domain"/>
    <property type="match status" value="1"/>
</dbReference>
<keyword evidence="4 6" id="KW-0460">Magnesium</keyword>
<evidence type="ECO:0000256" key="7">
    <source>
        <dbReference type="RuleBase" id="RU004326"/>
    </source>
</evidence>
<evidence type="ECO:0000256" key="8">
    <source>
        <dbReference type="RuleBase" id="RU004327"/>
    </source>
</evidence>
<dbReference type="InterPro" id="IPR006352">
    <property type="entry name" value="GlmM_bact"/>
</dbReference>
<dbReference type="Pfam" id="PF02880">
    <property type="entry name" value="PGM_PMM_III"/>
    <property type="match status" value="1"/>
</dbReference>
<dbReference type="EMBL" id="BAAAYX010000002">
    <property type="protein sequence ID" value="GAA3691295.1"/>
    <property type="molecule type" value="Genomic_DNA"/>
</dbReference>
<evidence type="ECO:0000256" key="3">
    <source>
        <dbReference type="ARBA" id="ARBA00022723"/>
    </source>
</evidence>
<evidence type="ECO:0000259" key="12">
    <source>
        <dbReference type="Pfam" id="PF02880"/>
    </source>
</evidence>
<evidence type="ECO:0000256" key="2">
    <source>
        <dbReference type="ARBA" id="ARBA00022553"/>
    </source>
</evidence>
<evidence type="ECO:0000256" key="6">
    <source>
        <dbReference type="HAMAP-Rule" id="MF_01554"/>
    </source>
</evidence>
<dbReference type="InterPro" id="IPR005845">
    <property type="entry name" value="A-D-PHexomutase_a/b/a-II"/>
</dbReference>
<keyword evidence="5 6" id="KW-0413">Isomerase</keyword>
<dbReference type="Gene3D" id="3.40.120.10">
    <property type="entry name" value="Alpha-D-Glucose-1,6-Bisphosphate, subunit A, domain 3"/>
    <property type="match status" value="3"/>
</dbReference>
<dbReference type="HAMAP" id="MF_01554_B">
    <property type="entry name" value="GlmM_B"/>
    <property type="match status" value="1"/>
</dbReference>
<dbReference type="InterPro" id="IPR016055">
    <property type="entry name" value="A-D-PHexomutase_a/b/a-I/II/III"/>
</dbReference>
<evidence type="ECO:0000256" key="1">
    <source>
        <dbReference type="ARBA" id="ARBA00010231"/>
    </source>
</evidence>
<dbReference type="PROSITE" id="PS00710">
    <property type="entry name" value="PGM_PMM"/>
    <property type="match status" value="1"/>
</dbReference>
<comment type="similarity">
    <text evidence="1 6 7">Belongs to the phosphohexose mutase family.</text>
</comment>
<gene>
    <name evidence="6 13" type="primary">glmM</name>
    <name evidence="13" type="ORF">GCM10022204_03010</name>
</gene>